<reference evidence="2 3" key="1">
    <citation type="submission" date="2024-04" db="EMBL/GenBank/DDBJ databases">
        <authorList>
            <person name="Waldvogel A.-M."/>
            <person name="Schoenle A."/>
        </authorList>
    </citation>
    <scope>NUCLEOTIDE SEQUENCE [LARGE SCALE GENOMIC DNA]</scope>
</reference>
<feature type="region of interest" description="Disordered" evidence="1">
    <location>
        <begin position="103"/>
        <end position="123"/>
    </location>
</feature>
<accession>A0AAV2M6P9</accession>
<name>A0AAV2M6P9_KNICA</name>
<dbReference type="EMBL" id="OZ035828">
    <property type="protein sequence ID" value="CAL1609007.1"/>
    <property type="molecule type" value="Genomic_DNA"/>
</dbReference>
<protein>
    <submittedName>
        <fullName evidence="2">Uncharacterized protein</fullName>
    </submittedName>
</protein>
<gene>
    <name evidence="2" type="ORF">KC01_LOCUS35836</name>
</gene>
<proteinExistence type="predicted"/>
<feature type="compositionally biased region" description="Low complexity" evidence="1">
    <location>
        <begin position="15"/>
        <end position="34"/>
    </location>
</feature>
<keyword evidence="3" id="KW-1185">Reference proteome</keyword>
<evidence type="ECO:0000313" key="3">
    <source>
        <dbReference type="Proteomes" id="UP001497482"/>
    </source>
</evidence>
<dbReference type="AlphaFoldDB" id="A0AAV2M6P9"/>
<organism evidence="2 3">
    <name type="scientific">Knipowitschia caucasica</name>
    <name type="common">Caucasian dwarf goby</name>
    <name type="synonym">Pomatoschistus caucasicus</name>
    <dbReference type="NCBI Taxonomy" id="637954"/>
    <lineage>
        <taxon>Eukaryota</taxon>
        <taxon>Metazoa</taxon>
        <taxon>Chordata</taxon>
        <taxon>Craniata</taxon>
        <taxon>Vertebrata</taxon>
        <taxon>Euteleostomi</taxon>
        <taxon>Actinopterygii</taxon>
        <taxon>Neopterygii</taxon>
        <taxon>Teleostei</taxon>
        <taxon>Neoteleostei</taxon>
        <taxon>Acanthomorphata</taxon>
        <taxon>Gobiaria</taxon>
        <taxon>Gobiiformes</taxon>
        <taxon>Gobioidei</taxon>
        <taxon>Gobiidae</taxon>
        <taxon>Gobiinae</taxon>
        <taxon>Knipowitschia</taxon>
    </lineage>
</organism>
<feature type="region of interest" description="Disordered" evidence="1">
    <location>
        <begin position="14"/>
        <end position="61"/>
    </location>
</feature>
<feature type="compositionally biased region" description="Basic residues" evidence="1">
    <location>
        <begin position="51"/>
        <end position="61"/>
    </location>
</feature>
<evidence type="ECO:0000313" key="2">
    <source>
        <dbReference type="EMBL" id="CAL1609007.1"/>
    </source>
</evidence>
<evidence type="ECO:0000256" key="1">
    <source>
        <dbReference type="SAM" id="MobiDB-lite"/>
    </source>
</evidence>
<dbReference type="Proteomes" id="UP001497482">
    <property type="component" value="Chromosome 6"/>
</dbReference>
<sequence>MSPVEAEFSLRALPGSFAASSSPGANGAWLSSPRPSSPEPEQPGAETVRPQRVHVYPRRRRQSAGALWALQALTQHEPQEPGRCAGHSVERSESVRACYVRRTPAQDRLSSGADSLQPGGHGA</sequence>